<dbReference type="OrthoDB" id="10572610at2759"/>
<organism evidence="2">
    <name type="scientific">Kwoniella pini CBS 10737</name>
    <dbReference type="NCBI Taxonomy" id="1296096"/>
    <lineage>
        <taxon>Eukaryota</taxon>
        <taxon>Fungi</taxon>
        <taxon>Dikarya</taxon>
        <taxon>Basidiomycota</taxon>
        <taxon>Agaricomycotina</taxon>
        <taxon>Tremellomycetes</taxon>
        <taxon>Tremellales</taxon>
        <taxon>Cryptococcaceae</taxon>
        <taxon>Kwoniella</taxon>
    </lineage>
</organism>
<evidence type="ECO:0000313" key="3">
    <source>
        <dbReference type="EMBL" id="WWC67054.1"/>
    </source>
</evidence>
<reference evidence="2" key="3">
    <citation type="submission" date="2016-07" db="EMBL/GenBank/DDBJ databases">
        <title>Evolution of pathogenesis and genome organization in the Tremellales.</title>
        <authorList>
            <person name="Cuomo C."/>
            <person name="Litvintseva A."/>
            <person name="Heitman J."/>
            <person name="Chen Y."/>
            <person name="Sun S."/>
            <person name="Springer D."/>
            <person name="Dromer F."/>
            <person name="Young S."/>
            <person name="Zeng Q."/>
            <person name="Chapman S."/>
            <person name="Gujja S."/>
            <person name="Saif S."/>
            <person name="Birren B."/>
        </authorList>
    </citation>
    <scope>NUCLEOTIDE SEQUENCE</scope>
    <source>
        <strain evidence="2">CBS 10737</strain>
    </source>
</reference>
<protein>
    <submittedName>
        <fullName evidence="2">Uncharacterized protein</fullName>
    </submittedName>
</protein>
<feature type="compositionally biased region" description="Basic and acidic residues" evidence="1">
    <location>
        <begin position="1"/>
        <end position="16"/>
    </location>
</feature>
<dbReference type="Proteomes" id="UP000094020">
    <property type="component" value="Chromosome 1"/>
</dbReference>
<dbReference type="EMBL" id="CP144519">
    <property type="protein sequence ID" value="WWC67054.1"/>
    <property type="molecule type" value="Genomic_DNA"/>
</dbReference>
<reference evidence="2" key="1">
    <citation type="submission" date="2013-07" db="EMBL/GenBank/DDBJ databases">
        <title>The Genome Sequence of Cryptococcus pinus CBS10737.</title>
        <authorList>
            <consortium name="The Broad Institute Genome Sequencing Platform"/>
            <person name="Cuomo C."/>
            <person name="Litvintseva A."/>
            <person name="Chen Y."/>
            <person name="Heitman J."/>
            <person name="Sun S."/>
            <person name="Springer D."/>
            <person name="Dromer F."/>
            <person name="Young S.K."/>
            <person name="Zeng Q."/>
            <person name="Gargeya S."/>
            <person name="Fitzgerald M."/>
            <person name="Abouelleil A."/>
            <person name="Alvarado L."/>
            <person name="Berlin A.M."/>
            <person name="Chapman S.B."/>
            <person name="Dewar J."/>
            <person name="Goldberg J."/>
            <person name="Griggs A."/>
            <person name="Gujja S."/>
            <person name="Hansen M."/>
            <person name="Howarth C."/>
            <person name="Imamovic A."/>
            <person name="Larimer J."/>
            <person name="McCowan C."/>
            <person name="Murphy C."/>
            <person name="Pearson M."/>
            <person name="Priest M."/>
            <person name="Roberts A."/>
            <person name="Saif S."/>
            <person name="Shea T."/>
            <person name="Sykes S."/>
            <person name="Wortman J."/>
            <person name="Nusbaum C."/>
            <person name="Birren B."/>
        </authorList>
    </citation>
    <scope>NUCLEOTIDE SEQUENCE [LARGE SCALE GENOMIC DNA]</scope>
    <source>
        <strain evidence="2">CBS 10737</strain>
    </source>
</reference>
<dbReference type="EMBL" id="KI894007">
    <property type="protein sequence ID" value="OCF53064.1"/>
    <property type="molecule type" value="Genomic_DNA"/>
</dbReference>
<gene>
    <name evidence="2" type="ORF">I206_00365</name>
    <name evidence="3" type="ORF">I206_100961</name>
</gene>
<evidence type="ECO:0000313" key="2">
    <source>
        <dbReference type="EMBL" id="OCF53064.1"/>
    </source>
</evidence>
<accession>A0A1B9ICB4</accession>
<reference evidence="3" key="2">
    <citation type="submission" date="2013-07" db="EMBL/GenBank/DDBJ databases">
        <authorList>
            <consortium name="The Broad Institute Genome Sequencing Platform"/>
            <person name="Cuomo C."/>
            <person name="Litvintseva A."/>
            <person name="Chen Y."/>
            <person name="Heitman J."/>
            <person name="Sun S."/>
            <person name="Springer D."/>
            <person name="Dromer F."/>
            <person name="Young S.K."/>
            <person name="Zeng Q."/>
            <person name="Gargeya S."/>
            <person name="Fitzgerald M."/>
            <person name="Abouelleil A."/>
            <person name="Alvarado L."/>
            <person name="Berlin A.M."/>
            <person name="Chapman S.B."/>
            <person name="Dewar J."/>
            <person name="Goldberg J."/>
            <person name="Griggs A."/>
            <person name="Gujja S."/>
            <person name="Hansen M."/>
            <person name="Howarth C."/>
            <person name="Imamovic A."/>
            <person name="Larimer J."/>
            <person name="McCowan C."/>
            <person name="Murphy C."/>
            <person name="Pearson M."/>
            <person name="Priest M."/>
            <person name="Roberts A."/>
            <person name="Saif S."/>
            <person name="Shea T."/>
            <person name="Sykes S."/>
            <person name="Wortman J."/>
            <person name="Nusbaum C."/>
            <person name="Birren B."/>
        </authorList>
    </citation>
    <scope>NUCLEOTIDE SEQUENCE</scope>
    <source>
        <strain evidence="3">CBS 10737</strain>
    </source>
</reference>
<dbReference type="AlphaFoldDB" id="A0A1B9ICB4"/>
<keyword evidence="4" id="KW-1185">Reference proteome</keyword>
<dbReference type="RefSeq" id="XP_019014283.1">
    <property type="nucleotide sequence ID" value="XM_019152145.1"/>
</dbReference>
<evidence type="ECO:0000313" key="4">
    <source>
        <dbReference type="Proteomes" id="UP000094020"/>
    </source>
</evidence>
<dbReference type="GeneID" id="30168734"/>
<name>A0A1B9ICB4_9TREE</name>
<feature type="region of interest" description="Disordered" evidence="1">
    <location>
        <begin position="1"/>
        <end position="31"/>
    </location>
</feature>
<reference evidence="3" key="4">
    <citation type="submission" date="2024-02" db="EMBL/GenBank/DDBJ databases">
        <title>Comparative genomics of Cryptococcus and Kwoniella reveals pathogenesis evolution and contrasting modes of karyotype evolution via chromosome fusion or intercentromeric recombination.</title>
        <authorList>
            <person name="Coelho M.A."/>
            <person name="David-Palma M."/>
            <person name="Shea T."/>
            <person name="Bowers K."/>
            <person name="McGinley-Smith S."/>
            <person name="Mohammad A.W."/>
            <person name="Gnirke A."/>
            <person name="Yurkov A.M."/>
            <person name="Nowrousian M."/>
            <person name="Sun S."/>
            <person name="Cuomo C.A."/>
            <person name="Heitman J."/>
        </authorList>
    </citation>
    <scope>NUCLEOTIDE SEQUENCE</scope>
    <source>
        <strain evidence="3">CBS 10737</strain>
    </source>
</reference>
<dbReference type="KEGG" id="kpin:30168734"/>
<sequence length="249" mass="27610">MSEDKYLRLEPFDRSRSSPNGKPLTPTSSAFSSWIPGPLREKVSNLSLSDTINKGTDIFKAVTKSEAVTSATTFVNETLLAASATSDPSKSYNGTFRSEGEIDLLNPHTNSLVNLMKPFDVKRKTFGDSLGVGDNHWQAYALNTSNCTYKTKSQALRFTDKAIPEKLLYSKCTCGDSMVDTEVKGEVLSYLKGEKWFYSRFDSQGRRQFLKMGHEKHRDGFGDDSSALVDQDGFETVQAEGASYGDSER</sequence>
<evidence type="ECO:0000256" key="1">
    <source>
        <dbReference type="SAM" id="MobiDB-lite"/>
    </source>
</evidence>
<feature type="compositionally biased region" description="Polar residues" evidence="1">
    <location>
        <begin position="17"/>
        <end position="31"/>
    </location>
</feature>
<proteinExistence type="predicted"/>